<protein>
    <submittedName>
        <fullName evidence="10">Peptide/nickel transport system ATP-binding protein</fullName>
    </submittedName>
</protein>
<dbReference type="PANTHER" id="PTHR43297">
    <property type="entry name" value="OLIGOPEPTIDE TRANSPORT ATP-BINDING PROTEIN APPD"/>
    <property type="match status" value="1"/>
</dbReference>
<organism evidence="10 11">
    <name type="scientific">Nitrosospira multiformis</name>
    <dbReference type="NCBI Taxonomy" id="1231"/>
    <lineage>
        <taxon>Bacteria</taxon>
        <taxon>Pseudomonadati</taxon>
        <taxon>Pseudomonadota</taxon>
        <taxon>Betaproteobacteria</taxon>
        <taxon>Nitrosomonadales</taxon>
        <taxon>Nitrosomonadaceae</taxon>
        <taxon>Nitrosospira</taxon>
    </lineage>
</organism>
<dbReference type="InterPro" id="IPR017871">
    <property type="entry name" value="ABC_transporter-like_CS"/>
</dbReference>
<dbReference type="InterPro" id="IPR013563">
    <property type="entry name" value="Oligopep_ABC_C"/>
</dbReference>
<dbReference type="PANTHER" id="PTHR43297:SF2">
    <property type="entry name" value="DIPEPTIDE TRANSPORT ATP-BINDING PROTEIN DPPD"/>
    <property type="match status" value="1"/>
</dbReference>
<dbReference type="NCBIfam" id="NF008453">
    <property type="entry name" value="PRK11308.1"/>
    <property type="match status" value="2"/>
</dbReference>
<dbReference type="InterPro" id="IPR003439">
    <property type="entry name" value="ABC_transporter-like_ATP-bd"/>
</dbReference>
<dbReference type="Pfam" id="PF00005">
    <property type="entry name" value="ABC_tran"/>
    <property type="match status" value="2"/>
</dbReference>
<dbReference type="NCBIfam" id="NF007739">
    <property type="entry name" value="PRK10419.1"/>
    <property type="match status" value="2"/>
</dbReference>
<evidence type="ECO:0000256" key="1">
    <source>
        <dbReference type="ARBA" id="ARBA00004417"/>
    </source>
</evidence>
<keyword evidence="11" id="KW-1185">Reference proteome</keyword>
<evidence type="ECO:0000259" key="9">
    <source>
        <dbReference type="PROSITE" id="PS50893"/>
    </source>
</evidence>
<dbReference type="Gene3D" id="3.40.50.300">
    <property type="entry name" value="P-loop containing nucleotide triphosphate hydrolases"/>
    <property type="match status" value="2"/>
</dbReference>
<keyword evidence="7" id="KW-0472">Membrane</keyword>
<feature type="domain" description="ABC transporter" evidence="9">
    <location>
        <begin position="5"/>
        <end position="255"/>
    </location>
</feature>
<dbReference type="InterPro" id="IPR027417">
    <property type="entry name" value="P-loop_NTPase"/>
</dbReference>
<evidence type="ECO:0000256" key="7">
    <source>
        <dbReference type="ARBA" id="ARBA00023136"/>
    </source>
</evidence>
<evidence type="ECO:0000256" key="5">
    <source>
        <dbReference type="ARBA" id="ARBA00022741"/>
    </source>
</evidence>
<dbReference type="SMART" id="SM00382">
    <property type="entry name" value="AAA"/>
    <property type="match status" value="2"/>
</dbReference>
<dbReference type="EMBL" id="FNKY01000001">
    <property type="protein sequence ID" value="SDQ24928.1"/>
    <property type="molecule type" value="Genomic_DNA"/>
</dbReference>
<evidence type="ECO:0000256" key="6">
    <source>
        <dbReference type="ARBA" id="ARBA00022840"/>
    </source>
</evidence>
<feature type="region of interest" description="Disordered" evidence="8">
    <location>
        <begin position="340"/>
        <end position="364"/>
    </location>
</feature>
<dbReference type="SUPFAM" id="SSF52540">
    <property type="entry name" value="P-loop containing nucleoside triphosphate hydrolases"/>
    <property type="match status" value="2"/>
</dbReference>
<evidence type="ECO:0000256" key="2">
    <source>
        <dbReference type="ARBA" id="ARBA00005417"/>
    </source>
</evidence>
<keyword evidence="5" id="KW-0547">Nucleotide-binding</keyword>
<dbReference type="Pfam" id="PF08352">
    <property type="entry name" value="oligo_HPY"/>
    <property type="match status" value="2"/>
</dbReference>
<dbReference type="RefSeq" id="WP_074630237.1">
    <property type="nucleotide sequence ID" value="NZ_FNKY01000001.1"/>
</dbReference>
<feature type="domain" description="ABC transporter" evidence="9">
    <location>
        <begin position="371"/>
        <end position="632"/>
    </location>
</feature>
<evidence type="ECO:0000313" key="11">
    <source>
        <dbReference type="Proteomes" id="UP000183471"/>
    </source>
</evidence>
<sequence>MSPLLQIENLETVLHTGAAPVWAVDGLTLQILRGETFVLLGESGCGKSMTALSVMRLLPEAGEIVAGSIRIGEEDLLLLPEAAMRDVRGKRISMIFQEPMLSLNPVMTVADQIGEVLRRHFNLSGMAAQERVLEILNQVGIPDAARRMNEYPFQFSGGMKQRMMIAMALAGEPELLIADEPTTALDVTIQAQVLDLMRSLQQRDGMAILLITHDLAVAAEMAHRVAVMYAGEIVETATREDFFSGPAHPYSQKLFASLPGKALREQGLRLAAIGGNVPPLSSEFTGCRFADRCDHAWELCHEIAPRWNVVAGGHQVRCHLFNEDTRPSIQDPKLGSQHFEAAVQDSERSAESSPQPARASESRDSSCLLSVTGLKVYFPIHKGLMKGITGYVKAVDGVSLTIRQGKTLALVGESGCGKTTVGKGILQLIPPSAGSVRYNGLELVGMERKRLRKMRAEFQLIFQDPYSSLNPRMRIVDIIEEGMDALNVGDGGDGGEASQAEHHSTRKKGRVDALLESVGLPPETKWRYPHEFSGGQRQRVAIARALAVNPRLIVCDEPTSALDVSVQAQILNLLKDLQSSLGLAYLFITHNISVVEYIADEVAVMYLGRIVEQGRVDEVLGHPRHPYTQALLSAVPVIDLASKRQIIHLHGDLPSPANPPSGCHFHPRCPHVMPICREHYPETSAFSSTHTARCYLYPQEQDSA</sequence>
<evidence type="ECO:0000313" key="10">
    <source>
        <dbReference type="EMBL" id="SDQ24928.1"/>
    </source>
</evidence>
<dbReference type="Proteomes" id="UP000183471">
    <property type="component" value="Unassembled WGS sequence"/>
</dbReference>
<gene>
    <name evidence="10" type="ORF">SAMN05216402_0005</name>
</gene>
<feature type="region of interest" description="Disordered" evidence="8">
    <location>
        <begin position="489"/>
        <end position="508"/>
    </location>
</feature>
<proteinExistence type="inferred from homology"/>
<dbReference type="PROSITE" id="PS00211">
    <property type="entry name" value="ABC_TRANSPORTER_1"/>
    <property type="match status" value="2"/>
</dbReference>
<dbReference type="GO" id="GO:0005524">
    <property type="term" value="F:ATP binding"/>
    <property type="evidence" value="ECO:0007669"/>
    <property type="project" value="UniProtKB-KW"/>
</dbReference>
<keyword evidence="6 10" id="KW-0067">ATP-binding</keyword>
<dbReference type="InterPro" id="IPR003593">
    <property type="entry name" value="AAA+_ATPase"/>
</dbReference>
<reference evidence="10 11" key="1">
    <citation type="submission" date="2016-10" db="EMBL/GenBank/DDBJ databases">
        <authorList>
            <person name="Varghese N."/>
            <person name="Submissions S."/>
        </authorList>
    </citation>
    <scope>NUCLEOTIDE SEQUENCE [LARGE SCALE GENOMIC DNA]</scope>
    <source>
        <strain evidence="10 11">Nl1</strain>
    </source>
</reference>
<evidence type="ECO:0000256" key="8">
    <source>
        <dbReference type="SAM" id="MobiDB-lite"/>
    </source>
</evidence>
<dbReference type="NCBIfam" id="TIGR01727">
    <property type="entry name" value="oligo_HPY"/>
    <property type="match status" value="2"/>
</dbReference>
<evidence type="ECO:0000256" key="3">
    <source>
        <dbReference type="ARBA" id="ARBA00022448"/>
    </source>
</evidence>
<comment type="subcellular location">
    <subcellularLocation>
        <location evidence="1">Cell inner membrane</location>
        <topology evidence="1">Peripheral membrane protein</topology>
    </subcellularLocation>
</comment>
<name>A0ABY0T5C7_9PROT</name>
<accession>A0ABY0T5C7</accession>
<comment type="caution">
    <text evidence="10">The sequence shown here is derived from an EMBL/GenBank/DDBJ whole genome shotgun (WGS) entry which is preliminary data.</text>
</comment>
<keyword evidence="4" id="KW-1003">Cell membrane</keyword>
<dbReference type="PROSITE" id="PS50893">
    <property type="entry name" value="ABC_TRANSPORTER_2"/>
    <property type="match status" value="2"/>
</dbReference>
<dbReference type="CDD" id="cd03257">
    <property type="entry name" value="ABC_NikE_OppD_transporters"/>
    <property type="match status" value="2"/>
</dbReference>
<comment type="similarity">
    <text evidence="2">Belongs to the ABC transporter superfamily.</text>
</comment>
<dbReference type="InterPro" id="IPR050388">
    <property type="entry name" value="ABC_Ni/Peptide_Import"/>
</dbReference>
<keyword evidence="3" id="KW-0813">Transport</keyword>
<evidence type="ECO:0000256" key="4">
    <source>
        <dbReference type="ARBA" id="ARBA00022475"/>
    </source>
</evidence>